<dbReference type="PANTHER" id="PTHR42794">
    <property type="entry name" value="HEMIN IMPORT ATP-BINDING PROTEIN HMUV"/>
    <property type="match status" value="1"/>
</dbReference>
<protein>
    <recommendedName>
        <fullName evidence="5">AAA+ ATPase domain-containing protein</fullName>
    </recommendedName>
</protein>
<evidence type="ECO:0000313" key="6">
    <source>
        <dbReference type="EMBL" id="EWC60253.1"/>
    </source>
</evidence>
<dbReference type="InterPro" id="IPR027417">
    <property type="entry name" value="P-loop_NTPase"/>
</dbReference>
<dbReference type="PANTHER" id="PTHR42794:SF1">
    <property type="entry name" value="HEMIN IMPORT ATP-BINDING PROTEIN HMUV"/>
    <property type="match status" value="1"/>
</dbReference>
<comment type="caution">
    <text evidence="6">The sequence shown here is derived from an EMBL/GenBank/DDBJ whole genome shotgun (WGS) entry which is preliminary data.</text>
</comment>
<reference evidence="6 7" key="1">
    <citation type="journal article" date="2014" name="Genome Announc.">
        <title>Draft Genome Sequence of the Antitrypanosomally Active Sponge-Associated Bacterium Actinokineospora sp. Strain EG49.</title>
        <authorList>
            <person name="Harjes J."/>
            <person name="Ryu T."/>
            <person name="Abdelmohsen U.R."/>
            <person name="Moitinho-Silva L."/>
            <person name="Horn H."/>
            <person name="Ravasi T."/>
            <person name="Hentschel U."/>
        </authorList>
    </citation>
    <scope>NUCLEOTIDE SEQUENCE [LARGE SCALE GENOMIC DNA]</scope>
    <source>
        <strain evidence="6 7">EG49</strain>
    </source>
</reference>
<dbReference type="AlphaFoldDB" id="W7IJ21"/>
<dbReference type="Pfam" id="PF00005">
    <property type="entry name" value="ABC_tran"/>
    <property type="match status" value="1"/>
</dbReference>
<dbReference type="RefSeq" id="WP_052021478.1">
    <property type="nucleotide sequence ID" value="NZ_AYXG01000165.1"/>
</dbReference>
<name>W7IJ21_9PSEU</name>
<feature type="domain" description="AAA+ ATPase" evidence="5">
    <location>
        <begin position="27"/>
        <end position="133"/>
    </location>
</feature>
<accession>W7IJ21</accession>
<evidence type="ECO:0000259" key="5">
    <source>
        <dbReference type="SMART" id="SM00382"/>
    </source>
</evidence>
<evidence type="ECO:0000256" key="2">
    <source>
        <dbReference type="ARBA" id="ARBA00022741"/>
    </source>
</evidence>
<dbReference type="EMBL" id="AYXG01000165">
    <property type="protein sequence ID" value="EWC60253.1"/>
    <property type="molecule type" value="Genomic_DNA"/>
</dbReference>
<dbReference type="GO" id="GO:0051537">
    <property type="term" value="F:2 iron, 2 sulfur cluster binding"/>
    <property type="evidence" value="ECO:0007669"/>
    <property type="project" value="InterPro"/>
</dbReference>
<organism evidence="6 7">
    <name type="scientific">Actinokineospora spheciospongiae</name>
    <dbReference type="NCBI Taxonomy" id="909613"/>
    <lineage>
        <taxon>Bacteria</taxon>
        <taxon>Bacillati</taxon>
        <taxon>Actinomycetota</taxon>
        <taxon>Actinomycetes</taxon>
        <taxon>Pseudonocardiales</taxon>
        <taxon>Pseudonocardiaceae</taxon>
        <taxon>Actinokineospora</taxon>
    </lineage>
</organism>
<keyword evidence="4" id="KW-1278">Translocase</keyword>
<keyword evidence="2" id="KW-0547">Nucleotide-binding</keyword>
<dbReference type="Pfam" id="PF11575">
    <property type="entry name" value="FhuF_C"/>
    <property type="match status" value="1"/>
</dbReference>
<dbReference type="InterPro" id="IPR003593">
    <property type="entry name" value="AAA+_ATPase"/>
</dbReference>
<keyword evidence="3" id="KW-0067">ATP-binding</keyword>
<dbReference type="SUPFAM" id="SSF52540">
    <property type="entry name" value="P-loop containing nucleoside triphosphate hydrolases"/>
    <property type="match status" value="1"/>
</dbReference>
<gene>
    <name evidence="6" type="ORF">UO65_4361</name>
</gene>
<dbReference type="eggNOG" id="COG4114">
    <property type="taxonomic scope" value="Bacteria"/>
</dbReference>
<dbReference type="SMART" id="SM00382">
    <property type="entry name" value="AAA"/>
    <property type="match status" value="1"/>
</dbReference>
<evidence type="ECO:0000256" key="4">
    <source>
        <dbReference type="ARBA" id="ARBA00022967"/>
    </source>
</evidence>
<evidence type="ECO:0000256" key="3">
    <source>
        <dbReference type="ARBA" id="ARBA00022840"/>
    </source>
</evidence>
<evidence type="ECO:0000256" key="1">
    <source>
        <dbReference type="ARBA" id="ARBA00022448"/>
    </source>
</evidence>
<dbReference type="InterPro" id="IPR024726">
    <property type="entry name" value="FhuF_C"/>
</dbReference>
<dbReference type="InterPro" id="IPR003439">
    <property type="entry name" value="ABC_transporter-like_ATP-bd"/>
</dbReference>
<evidence type="ECO:0000313" key="7">
    <source>
        <dbReference type="Proteomes" id="UP000019277"/>
    </source>
</evidence>
<sequence>MCVHLINLTVGYDDHVLFSGVTAHARAGAVTVVLGPAGVGKSTLLRTLAGGSPALAGRVCLDGADLDALAPAERSRLVALLPGDEVPACPGLLLLDQSDPALDGPARARLTARLRELAARHDAAVVVGTRDPDLAVAAGDTLWLLTPDGLVRTGTPARLTEAGHIAAAFAPGAGARRADPGRVRAAVTDAATRCRYVSDTDTDTGDGVALRALLADRALLAAHVDEVAGELGVRETRVAASLLHYRLVAGVWSLALAAPGLVPDLDRLRVRLDPTTTLRLSLPDPSGWTAADPVPLLTRVVVDDLLRPLHDALHATTRIARGLLWGNAASSLASALRAVPNAPAERLTAIPELAAALAEDGRRRSCCLHYRTPAATACSGCVVKPATTPGTPPPARG</sequence>
<dbReference type="PATRIC" id="fig|909613.9.peg.4365"/>
<dbReference type="Gene3D" id="3.40.50.300">
    <property type="entry name" value="P-loop containing nucleotide triphosphate hydrolases"/>
    <property type="match status" value="2"/>
</dbReference>
<dbReference type="OrthoDB" id="3290158at2"/>
<dbReference type="GO" id="GO:0005524">
    <property type="term" value="F:ATP binding"/>
    <property type="evidence" value="ECO:0007669"/>
    <property type="project" value="UniProtKB-KW"/>
</dbReference>
<proteinExistence type="predicted"/>
<keyword evidence="7" id="KW-1185">Reference proteome</keyword>
<dbReference type="Proteomes" id="UP000019277">
    <property type="component" value="Unassembled WGS sequence"/>
</dbReference>
<keyword evidence="1" id="KW-0813">Transport</keyword>
<dbReference type="GO" id="GO:0016887">
    <property type="term" value="F:ATP hydrolysis activity"/>
    <property type="evidence" value="ECO:0007669"/>
    <property type="project" value="InterPro"/>
</dbReference>
<dbReference type="eggNOG" id="COG1120">
    <property type="taxonomic scope" value="Bacteria"/>
</dbReference>
<dbReference type="STRING" id="909613.UO65_4361"/>